<evidence type="ECO:0000313" key="1">
    <source>
        <dbReference type="EMBL" id="MBC1374774.1"/>
    </source>
</evidence>
<dbReference type="AlphaFoldDB" id="A0A7X1DD71"/>
<evidence type="ECO:0000313" key="4">
    <source>
        <dbReference type="Proteomes" id="UP000558070"/>
    </source>
</evidence>
<dbReference type="Proteomes" id="UP000518829">
    <property type="component" value="Unassembled WGS sequence"/>
</dbReference>
<reference evidence="3 4" key="1">
    <citation type="submission" date="2020-03" db="EMBL/GenBank/DDBJ databases">
        <title>Soil Listeria distribution.</title>
        <authorList>
            <person name="Liao J."/>
            <person name="Wiedmann M."/>
        </authorList>
    </citation>
    <scope>NUCLEOTIDE SEQUENCE [LARGE SCALE GENOMIC DNA]</scope>
    <source>
        <strain evidence="2 4">FSL L7-0072</strain>
        <strain evidence="1 3">FSL L7-1699</strain>
    </source>
</reference>
<dbReference type="Proteomes" id="UP000558070">
    <property type="component" value="Unassembled WGS sequence"/>
</dbReference>
<proteinExistence type="predicted"/>
<evidence type="ECO:0000313" key="3">
    <source>
        <dbReference type="Proteomes" id="UP000518829"/>
    </source>
</evidence>
<evidence type="ECO:0000313" key="2">
    <source>
        <dbReference type="EMBL" id="MBC2286324.1"/>
    </source>
</evidence>
<dbReference type="EMBL" id="JAARPH010000001">
    <property type="protein sequence ID" value="MBC1374774.1"/>
    <property type="molecule type" value="Genomic_DNA"/>
</dbReference>
<name>A0A7X1DD71_9LIST</name>
<accession>A0A7X1DD71</accession>
<protein>
    <submittedName>
        <fullName evidence="2">Uncharacterized protein</fullName>
    </submittedName>
</protein>
<gene>
    <name evidence="1" type="ORF">HB839_04450</name>
    <name evidence="2" type="ORF">HCB47_01560</name>
</gene>
<comment type="caution">
    <text evidence="2">The sequence shown here is derived from an EMBL/GenBank/DDBJ whole genome shotgun (WGS) entry which is preliminary data.</text>
</comment>
<keyword evidence="3" id="KW-1185">Reference proteome</keyword>
<organism evidence="2 4">
    <name type="scientific">Listeria farberi</name>
    <dbReference type="NCBI Taxonomy" id="2713500"/>
    <lineage>
        <taxon>Bacteria</taxon>
        <taxon>Bacillati</taxon>
        <taxon>Bacillota</taxon>
        <taxon>Bacilli</taxon>
        <taxon>Bacillales</taxon>
        <taxon>Listeriaceae</taxon>
        <taxon>Listeria</taxon>
    </lineage>
</organism>
<sequence length="67" mass="8002">MEPINHFFECAKNNNWQIDLSAVEKKFPEQILKRYVNLPDAYKIFYEQLNLCSTRGTLVGFCRKKIF</sequence>
<dbReference type="EMBL" id="JAARZO010000001">
    <property type="protein sequence ID" value="MBC2286324.1"/>
    <property type="molecule type" value="Genomic_DNA"/>
</dbReference>